<evidence type="ECO:0000256" key="1">
    <source>
        <dbReference type="ARBA" id="ARBA00004141"/>
    </source>
</evidence>
<keyword evidence="7" id="KW-0645">Protease</keyword>
<keyword evidence="2 5" id="KW-0812">Transmembrane</keyword>
<dbReference type="InterPro" id="IPR012340">
    <property type="entry name" value="NA-bd_OB-fold"/>
</dbReference>
<comment type="caution">
    <text evidence="7">The sequence shown here is derived from an EMBL/GenBank/DDBJ whole genome shotgun (WGS) entry which is preliminary data.</text>
</comment>
<comment type="subcellular location">
    <subcellularLocation>
        <location evidence="1">Membrane</location>
        <topology evidence="1">Multi-pass membrane protein</topology>
    </subcellularLocation>
</comment>
<dbReference type="GO" id="GO:0006508">
    <property type="term" value="P:proteolysis"/>
    <property type="evidence" value="ECO:0007669"/>
    <property type="project" value="UniProtKB-KW"/>
</dbReference>
<gene>
    <name evidence="7" type="ORF">J2S03_003219</name>
</gene>
<evidence type="ECO:0000256" key="4">
    <source>
        <dbReference type="ARBA" id="ARBA00023136"/>
    </source>
</evidence>
<evidence type="ECO:0000256" key="3">
    <source>
        <dbReference type="ARBA" id="ARBA00022989"/>
    </source>
</evidence>
<dbReference type="Pfam" id="PF01957">
    <property type="entry name" value="NfeD"/>
    <property type="match status" value="1"/>
</dbReference>
<accession>A0ABT9XM06</accession>
<feature type="transmembrane region" description="Helical" evidence="5">
    <location>
        <begin position="40"/>
        <end position="62"/>
    </location>
</feature>
<dbReference type="GO" id="GO:0008233">
    <property type="term" value="F:peptidase activity"/>
    <property type="evidence" value="ECO:0007669"/>
    <property type="project" value="UniProtKB-KW"/>
</dbReference>
<dbReference type="InterPro" id="IPR052165">
    <property type="entry name" value="Membrane_assoc_protease"/>
</dbReference>
<proteinExistence type="predicted"/>
<dbReference type="SUPFAM" id="SSF141322">
    <property type="entry name" value="NfeD domain-like"/>
    <property type="match status" value="1"/>
</dbReference>
<organism evidence="7 8">
    <name type="scientific">Alicyclobacillus cycloheptanicus</name>
    <dbReference type="NCBI Taxonomy" id="1457"/>
    <lineage>
        <taxon>Bacteria</taxon>
        <taxon>Bacillati</taxon>
        <taxon>Bacillota</taxon>
        <taxon>Bacilli</taxon>
        <taxon>Bacillales</taxon>
        <taxon>Alicyclobacillaceae</taxon>
        <taxon>Alicyclobacillus</taxon>
    </lineage>
</organism>
<feature type="transmembrane region" description="Helical" evidence="5">
    <location>
        <begin position="7"/>
        <end position="34"/>
    </location>
</feature>
<evidence type="ECO:0000256" key="5">
    <source>
        <dbReference type="SAM" id="Phobius"/>
    </source>
</evidence>
<sequence>MAWWIWFVIAVVLGVIELTSVTFVLLWIAIAALLASVSTIVIPSLWGQAVVFAVASIILYLASRPLARRWKRSRRPYETHLASRVNQTGVVVRGALPGAFATVRVQGELWSATCTERLEPGQQVIVTDASGTVLTVVPDGSAVDPHSPAN</sequence>
<evidence type="ECO:0000259" key="6">
    <source>
        <dbReference type="Pfam" id="PF01957"/>
    </source>
</evidence>
<feature type="domain" description="NfeD-like C-terminal" evidence="6">
    <location>
        <begin position="85"/>
        <end position="138"/>
    </location>
</feature>
<keyword evidence="4 5" id="KW-0472">Membrane</keyword>
<dbReference type="RefSeq" id="WP_274454440.1">
    <property type="nucleotide sequence ID" value="NZ_CP067097.1"/>
</dbReference>
<keyword evidence="3 5" id="KW-1133">Transmembrane helix</keyword>
<dbReference type="PANTHER" id="PTHR33507:SF3">
    <property type="entry name" value="INNER MEMBRANE PROTEIN YBBJ"/>
    <property type="match status" value="1"/>
</dbReference>
<dbReference type="PANTHER" id="PTHR33507">
    <property type="entry name" value="INNER MEMBRANE PROTEIN YBBJ"/>
    <property type="match status" value="1"/>
</dbReference>
<evidence type="ECO:0000313" key="8">
    <source>
        <dbReference type="Proteomes" id="UP001232973"/>
    </source>
</evidence>
<reference evidence="7 8" key="1">
    <citation type="submission" date="2023-07" db="EMBL/GenBank/DDBJ databases">
        <title>Genomic Encyclopedia of Type Strains, Phase IV (KMG-IV): sequencing the most valuable type-strain genomes for metagenomic binning, comparative biology and taxonomic classification.</title>
        <authorList>
            <person name="Goeker M."/>
        </authorList>
    </citation>
    <scope>NUCLEOTIDE SEQUENCE [LARGE SCALE GENOMIC DNA]</scope>
    <source>
        <strain evidence="7 8">DSM 4006</strain>
    </source>
</reference>
<keyword evidence="7" id="KW-0378">Hydrolase</keyword>
<dbReference type="Proteomes" id="UP001232973">
    <property type="component" value="Unassembled WGS sequence"/>
</dbReference>
<keyword evidence="8" id="KW-1185">Reference proteome</keyword>
<evidence type="ECO:0000313" key="7">
    <source>
        <dbReference type="EMBL" id="MDQ0191348.1"/>
    </source>
</evidence>
<evidence type="ECO:0000256" key="2">
    <source>
        <dbReference type="ARBA" id="ARBA00022692"/>
    </source>
</evidence>
<dbReference type="EMBL" id="JAUSTP010000039">
    <property type="protein sequence ID" value="MDQ0191348.1"/>
    <property type="molecule type" value="Genomic_DNA"/>
</dbReference>
<dbReference type="InterPro" id="IPR002810">
    <property type="entry name" value="NfeD-like_C"/>
</dbReference>
<protein>
    <submittedName>
        <fullName evidence="7">Membrane protein implicated in regulation of membrane protease activity</fullName>
    </submittedName>
</protein>
<dbReference type="Gene3D" id="2.40.50.140">
    <property type="entry name" value="Nucleic acid-binding proteins"/>
    <property type="match status" value="1"/>
</dbReference>
<name>A0ABT9XM06_9BACL</name>